<keyword evidence="2" id="KW-1003">Cell membrane</keyword>
<protein>
    <recommendedName>
        <fullName evidence="9">Lysine transporter LysE</fullName>
    </recommendedName>
</protein>
<evidence type="ECO:0000313" key="8">
    <source>
        <dbReference type="Proteomes" id="UP000288547"/>
    </source>
</evidence>
<dbReference type="OrthoDB" id="4774807at2"/>
<dbReference type="InterPro" id="IPR001123">
    <property type="entry name" value="LeuE-type"/>
</dbReference>
<evidence type="ECO:0008006" key="9">
    <source>
        <dbReference type="Google" id="ProtNLM"/>
    </source>
</evidence>
<keyword evidence="3 6" id="KW-0812">Transmembrane</keyword>
<reference evidence="7 8" key="1">
    <citation type="submission" date="2018-12" db="EMBL/GenBank/DDBJ databases">
        <authorList>
            <person name="Li F."/>
        </authorList>
    </citation>
    <scope>NUCLEOTIDE SEQUENCE [LARGE SCALE GENOMIC DNA]</scope>
    <source>
        <strain evidence="7 8">11W25H-1</strain>
    </source>
</reference>
<proteinExistence type="predicted"/>
<evidence type="ECO:0000256" key="1">
    <source>
        <dbReference type="ARBA" id="ARBA00004651"/>
    </source>
</evidence>
<dbReference type="PANTHER" id="PTHR30086:SF20">
    <property type="entry name" value="ARGININE EXPORTER PROTEIN ARGO-RELATED"/>
    <property type="match status" value="1"/>
</dbReference>
<keyword evidence="5 6" id="KW-0472">Membrane</keyword>
<organism evidence="7 8">
    <name type="scientific">Labedella phragmitis</name>
    <dbReference type="NCBI Taxonomy" id="2498849"/>
    <lineage>
        <taxon>Bacteria</taxon>
        <taxon>Bacillati</taxon>
        <taxon>Actinomycetota</taxon>
        <taxon>Actinomycetes</taxon>
        <taxon>Micrococcales</taxon>
        <taxon>Microbacteriaceae</taxon>
        <taxon>Labedella</taxon>
    </lineage>
</organism>
<evidence type="ECO:0000256" key="6">
    <source>
        <dbReference type="SAM" id="Phobius"/>
    </source>
</evidence>
<dbReference type="GO" id="GO:0015171">
    <property type="term" value="F:amino acid transmembrane transporter activity"/>
    <property type="evidence" value="ECO:0007669"/>
    <property type="project" value="TreeGrafter"/>
</dbReference>
<feature type="transmembrane region" description="Helical" evidence="6">
    <location>
        <begin position="119"/>
        <end position="143"/>
    </location>
</feature>
<keyword evidence="4 6" id="KW-1133">Transmembrane helix</keyword>
<dbReference type="PANTHER" id="PTHR30086">
    <property type="entry name" value="ARGININE EXPORTER PROTEIN ARGO"/>
    <property type="match status" value="1"/>
</dbReference>
<evidence type="ECO:0000256" key="5">
    <source>
        <dbReference type="ARBA" id="ARBA00023136"/>
    </source>
</evidence>
<keyword evidence="8" id="KW-1185">Reference proteome</keyword>
<evidence type="ECO:0000256" key="4">
    <source>
        <dbReference type="ARBA" id="ARBA00022989"/>
    </source>
</evidence>
<gene>
    <name evidence="7" type="ORF">ELQ90_01015</name>
</gene>
<feature type="transmembrane region" description="Helical" evidence="6">
    <location>
        <begin position="41"/>
        <end position="70"/>
    </location>
</feature>
<name>A0A444PXE1_9MICO</name>
<accession>A0A444PXE1</accession>
<sequence>MILMTESLWPAVLAGMAAGLGVAMPLGAIGALLLRMGLTNGFWVAGAGAAGVATTDVVYCAVATLTGGLFADFVQAYQGVFLVASGALVLVIGVWQLARTLRRSQATVIGVRRASAIVTFARFVALTAINPLTLMYFIALGAAVSTATSSPAGPIAFVLAVGLSSFAWQLLLAGIGAFCGRLMSATATRVIGIAASVVIATLGIMVIVSGLARPAGK</sequence>
<dbReference type="AlphaFoldDB" id="A0A444PXE1"/>
<dbReference type="GO" id="GO:0005886">
    <property type="term" value="C:plasma membrane"/>
    <property type="evidence" value="ECO:0007669"/>
    <property type="project" value="UniProtKB-SubCell"/>
</dbReference>
<comment type="caution">
    <text evidence="7">The sequence shown here is derived from an EMBL/GenBank/DDBJ whole genome shotgun (WGS) entry which is preliminary data.</text>
</comment>
<dbReference type="EMBL" id="RZNB01000001">
    <property type="protein sequence ID" value="RWZ52569.1"/>
    <property type="molecule type" value="Genomic_DNA"/>
</dbReference>
<dbReference type="Pfam" id="PF01810">
    <property type="entry name" value="LysE"/>
    <property type="match status" value="1"/>
</dbReference>
<evidence type="ECO:0000256" key="3">
    <source>
        <dbReference type="ARBA" id="ARBA00022692"/>
    </source>
</evidence>
<comment type="subcellular location">
    <subcellularLocation>
        <location evidence="1">Cell membrane</location>
        <topology evidence="1">Multi-pass membrane protein</topology>
    </subcellularLocation>
</comment>
<feature type="transmembrane region" description="Helical" evidence="6">
    <location>
        <begin position="12"/>
        <end position="34"/>
    </location>
</feature>
<feature type="transmembrane region" description="Helical" evidence="6">
    <location>
        <begin position="190"/>
        <end position="212"/>
    </location>
</feature>
<evidence type="ECO:0000256" key="2">
    <source>
        <dbReference type="ARBA" id="ARBA00022475"/>
    </source>
</evidence>
<feature type="transmembrane region" description="Helical" evidence="6">
    <location>
        <begin position="76"/>
        <end position="98"/>
    </location>
</feature>
<feature type="transmembrane region" description="Helical" evidence="6">
    <location>
        <begin position="155"/>
        <end position="178"/>
    </location>
</feature>
<evidence type="ECO:0000313" key="7">
    <source>
        <dbReference type="EMBL" id="RWZ52569.1"/>
    </source>
</evidence>
<dbReference type="Proteomes" id="UP000288547">
    <property type="component" value="Unassembled WGS sequence"/>
</dbReference>